<name>D2RDY0_ARCPA</name>
<dbReference type="GeneID" id="8739958"/>
<evidence type="ECO:0000256" key="1">
    <source>
        <dbReference type="ARBA" id="ARBA00008591"/>
    </source>
</evidence>
<dbReference type="KEGG" id="apo:Arcpr_1272"/>
<organism evidence="2 3">
    <name type="scientific">Archaeoglobus profundus (strain DSM 5631 / JCM 9629 / NBRC 100127 / Av18)</name>
    <dbReference type="NCBI Taxonomy" id="572546"/>
    <lineage>
        <taxon>Archaea</taxon>
        <taxon>Methanobacteriati</taxon>
        <taxon>Methanobacteriota</taxon>
        <taxon>Archaeoglobi</taxon>
        <taxon>Archaeoglobales</taxon>
        <taxon>Archaeoglobaceae</taxon>
        <taxon>Archaeoglobus</taxon>
    </lineage>
</organism>
<dbReference type="eggNOG" id="arCOG02640">
    <property type="taxonomic scope" value="Archaea"/>
</dbReference>
<dbReference type="InterPro" id="IPR038078">
    <property type="entry name" value="PhoU-like_sf"/>
</dbReference>
<proteinExistence type="inferred from homology"/>
<dbReference type="PaxDb" id="572546-Arcpr_1272"/>
<evidence type="ECO:0000313" key="3">
    <source>
        <dbReference type="Proteomes" id="UP000001901"/>
    </source>
</evidence>
<dbReference type="PANTHER" id="PTHR36536">
    <property type="entry name" value="UPF0111 PROTEIN HI_1603"/>
    <property type="match status" value="1"/>
</dbReference>
<dbReference type="PANTHER" id="PTHR36536:SF3">
    <property type="entry name" value="UPF0111 PROTEIN HI_1603"/>
    <property type="match status" value="1"/>
</dbReference>
<dbReference type="STRING" id="572546.Arcpr_1272"/>
<sequence length="214" mass="24939">MFFKRVFFGGKLEKEVLDLIKEHLEVLQTACETFKLALETDDDSLLSSICEFEDEGDRIRRDIAMKIYEGAFLPYLRPNIYRFSEVVDEAIDKIEDTVYDYQYLKACKDKSLLDMAREDILRIAELNFKASKRLFEAYKALIEGEDLSELTVKIRVYEREVDAIKHRLEEKIRGVDVDVWSALSFLKLLEHIVSISDLIEDAGDIIQIINVSLR</sequence>
<evidence type="ECO:0008006" key="4">
    <source>
        <dbReference type="Google" id="ProtNLM"/>
    </source>
</evidence>
<dbReference type="NCBIfam" id="TIGR00153">
    <property type="entry name" value="TIGR00153 family protein"/>
    <property type="match status" value="1"/>
</dbReference>
<reference evidence="2 3" key="1">
    <citation type="journal article" date="2010" name="Stand. Genomic Sci.">
        <title>Complete genome sequence of Archaeoglobus profundus type strain (AV18).</title>
        <authorList>
            <person name="von Jan M."/>
            <person name="Lapidus A."/>
            <person name="Del Rio T.G."/>
            <person name="Copeland A."/>
            <person name="Tice H."/>
            <person name="Cheng J.F."/>
            <person name="Lucas S."/>
            <person name="Chen F."/>
            <person name="Nolan M."/>
            <person name="Goodwin L."/>
            <person name="Han C."/>
            <person name="Pitluck S."/>
            <person name="Liolios K."/>
            <person name="Ivanova N."/>
            <person name="Mavromatis K."/>
            <person name="Ovchinnikova G."/>
            <person name="Chertkov O."/>
            <person name="Pati A."/>
            <person name="Chen A."/>
            <person name="Palaniappan K."/>
            <person name="Land M."/>
            <person name="Hauser L."/>
            <person name="Chang Y.J."/>
            <person name="Jeffries C.D."/>
            <person name="Saunders E."/>
            <person name="Brettin T."/>
            <person name="Detter J.C."/>
            <person name="Chain P."/>
            <person name="Eichinger K."/>
            <person name="Huber H."/>
            <person name="Spring S."/>
            <person name="Rohde M."/>
            <person name="Goker M."/>
            <person name="Wirth R."/>
            <person name="Woyke T."/>
            <person name="Bristow J."/>
            <person name="Eisen J.A."/>
            <person name="Markowitz V."/>
            <person name="Hugenholtz P."/>
            <person name="Kyrpides N.C."/>
            <person name="Klenk H.P."/>
        </authorList>
    </citation>
    <scope>NUCLEOTIDE SEQUENCE [LARGE SCALE GENOMIC DNA]</scope>
    <source>
        <strain evidence="3">DSM 5631 / JCM 9629 / NBRC 100127 / Av18</strain>
    </source>
</reference>
<dbReference type="RefSeq" id="WP_012940660.1">
    <property type="nucleotide sequence ID" value="NC_013741.1"/>
</dbReference>
<keyword evidence="3" id="KW-1185">Reference proteome</keyword>
<dbReference type="InterPro" id="IPR002727">
    <property type="entry name" value="DUF47"/>
</dbReference>
<dbReference type="Proteomes" id="UP000001901">
    <property type="component" value="Chromosome"/>
</dbReference>
<evidence type="ECO:0000313" key="2">
    <source>
        <dbReference type="EMBL" id="ADB58324.1"/>
    </source>
</evidence>
<dbReference type="InterPro" id="IPR018445">
    <property type="entry name" value="Put_Phosphate_transp_reg"/>
</dbReference>
<protein>
    <recommendedName>
        <fullName evidence="4">TIGR00153 family protein</fullName>
    </recommendedName>
</protein>
<comment type="similarity">
    <text evidence="1">Belongs to the UPF0111 family.</text>
</comment>
<dbReference type="Gene3D" id="1.20.58.220">
    <property type="entry name" value="Phosphate transport system protein phou homolog 2, domain 2"/>
    <property type="match status" value="1"/>
</dbReference>
<dbReference type="EMBL" id="CP001857">
    <property type="protein sequence ID" value="ADB58324.1"/>
    <property type="molecule type" value="Genomic_DNA"/>
</dbReference>
<dbReference type="Pfam" id="PF01865">
    <property type="entry name" value="PhoU_div"/>
    <property type="match status" value="1"/>
</dbReference>
<dbReference type="OrthoDB" id="68479at2157"/>
<gene>
    <name evidence="2" type="ordered locus">Arcpr_1272</name>
</gene>
<dbReference type="HOGENOM" id="CLU_104916_1_1_2"/>
<accession>D2RDY0</accession>
<dbReference type="AlphaFoldDB" id="D2RDY0"/>